<keyword evidence="2" id="KW-1185">Reference proteome</keyword>
<reference evidence="2" key="1">
    <citation type="journal article" date="2019" name="Int. J. Syst. Evol. Microbiol.">
        <title>The Global Catalogue of Microorganisms (GCM) 10K type strain sequencing project: providing services to taxonomists for standard genome sequencing and annotation.</title>
        <authorList>
            <consortium name="The Broad Institute Genomics Platform"/>
            <consortium name="The Broad Institute Genome Sequencing Center for Infectious Disease"/>
            <person name="Wu L."/>
            <person name="Ma J."/>
        </authorList>
    </citation>
    <scope>NUCLEOTIDE SEQUENCE [LARGE SCALE GENOMIC DNA]</scope>
    <source>
        <strain evidence="2">KCTC 42986</strain>
    </source>
</reference>
<name>A0ABV7F0A0_9BURK</name>
<accession>A0ABV7F0A0</accession>
<proteinExistence type="predicted"/>
<gene>
    <name evidence="1" type="ORF">ACFOFO_03460</name>
</gene>
<sequence>MAEEIQPRCAKYKQSRESAPALLAGAHFFLGRAALKVIKQVTVQLAMVRRIGCRQQTVGPRTDAK</sequence>
<organism evidence="1 2">
    <name type="scientific">Undibacterium arcticum</name>
    <dbReference type="NCBI Taxonomy" id="1762892"/>
    <lineage>
        <taxon>Bacteria</taxon>
        <taxon>Pseudomonadati</taxon>
        <taxon>Pseudomonadota</taxon>
        <taxon>Betaproteobacteria</taxon>
        <taxon>Burkholderiales</taxon>
        <taxon>Oxalobacteraceae</taxon>
        <taxon>Undibacterium</taxon>
    </lineage>
</organism>
<comment type="caution">
    <text evidence="1">The sequence shown here is derived from an EMBL/GenBank/DDBJ whole genome shotgun (WGS) entry which is preliminary data.</text>
</comment>
<evidence type="ECO:0000313" key="1">
    <source>
        <dbReference type="EMBL" id="MFC3107025.1"/>
    </source>
</evidence>
<protein>
    <submittedName>
        <fullName evidence="1">Uncharacterized protein</fullName>
    </submittedName>
</protein>
<dbReference type="Proteomes" id="UP001595530">
    <property type="component" value="Unassembled WGS sequence"/>
</dbReference>
<dbReference type="RefSeq" id="WP_390330856.1">
    <property type="nucleotide sequence ID" value="NZ_JBHRTP010000008.1"/>
</dbReference>
<evidence type="ECO:0000313" key="2">
    <source>
        <dbReference type="Proteomes" id="UP001595530"/>
    </source>
</evidence>
<dbReference type="EMBL" id="JBHRTP010000008">
    <property type="protein sequence ID" value="MFC3107025.1"/>
    <property type="molecule type" value="Genomic_DNA"/>
</dbReference>